<feature type="signal peptide" evidence="1">
    <location>
        <begin position="1"/>
        <end position="31"/>
    </location>
</feature>
<keyword evidence="3" id="KW-1185">Reference proteome</keyword>
<comment type="caution">
    <text evidence="2">The sequence shown here is derived from an EMBL/GenBank/DDBJ whole genome shotgun (WGS) entry which is preliminary data.</text>
</comment>
<name>A0A426VEU3_9BURK</name>
<dbReference type="RefSeq" id="WP_125241981.1">
    <property type="nucleotide sequence ID" value="NZ_RSED01000003.1"/>
</dbReference>
<dbReference type="OrthoDB" id="9150924at2"/>
<reference evidence="2 3" key="1">
    <citation type="submission" date="2018-12" db="EMBL/GenBank/DDBJ databases">
        <title>The whole draft genome of Aquabacterium sp. SJQ9.</title>
        <authorList>
            <person name="Sun L."/>
            <person name="Gao X."/>
            <person name="Chen W."/>
            <person name="Huang K."/>
        </authorList>
    </citation>
    <scope>NUCLEOTIDE SEQUENCE [LARGE SCALE GENOMIC DNA]</scope>
    <source>
        <strain evidence="2 3">SJQ9</strain>
    </source>
</reference>
<dbReference type="EMBL" id="RSED01000003">
    <property type="protein sequence ID" value="RRS05412.1"/>
    <property type="molecule type" value="Genomic_DNA"/>
</dbReference>
<accession>A0A426VEU3</accession>
<sequence length="185" mass="20131">MTCISWHFRRHPPLAILALCALLGACSTPPASKRSAESEQCYRQGVMRTCTTAPPSTAGQIAAVHRLSPPPMDRARLLIVRNDWTDASGHATLRLDGKLLQETIPCSVLGVDVRPGQHRLQIDPAGSSTPASIQIGAGELQVWRAQRTREGERRRGFLLTPLDAGDARSLVQECRVLGLIDRSVP</sequence>
<feature type="chain" id="PRO_5019567115" description="DUF2846 domain-containing protein" evidence="1">
    <location>
        <begin position="32"/>
        <end position="185"/>
    </location>
</feature>
<protein>
    <recommendedName>
        <fullName evidence="4">DUF2846 domain-containing protein</fullName>
    </recommendedName>
</protein>
<dbReference type="Proteomes" id="UP000269265">
    <property type="component" value="Unassembled WGS sequence"/>
</dbReference>
<keyword evidence="1" id="KW-0732">Signal</keyword>
<evidence type="ECO:0000313" key="3">
    <source>
        <dbReference type="Proteomes" id="UP000269265"/>
    </source>
</evidence>
<evidence type="ECO:0008006" key="4">
    <source>
        <dbReference type="Google" id="ProtNLM"/>
    </source>
</evidence>
<organism evidence="2 3">
    <name type="scientific">Aquabacterium soli</name>
    <dbReference type="NCBI Taxonomy" id="2493092"/>
    <lineage>
        <taxon>Bacteria</taxon>
        <taxon>Pseudomonadati</taxon>
        <taxon>Pseudomonadota</taxon>
        <taxon>Betaproteobacteria</taxon>
        <taxon>Burkholderiales</taxon>
        <taxon>Aquabacterium</taxon>
    </lineage>
</organism>
<evidence type="ECO:0000313" key="2">
    <source>
        <dbReference type="EMBL" id="RRS05412.1"/>
    </source>
</evidence>
<gene>
    <name evidence="2" type="ORF">EIP75_04160</name>
</gene>
<proteinExistence type="predicted"/>
<evidence type="ECO:0000256" key="1">
    <source>
        <dbReference type="SAM" id="SignalP"/>
    </source>
</evidence>
<dbReference type="AlphaFoldDB" id="A0A426VEU3"/>